<reference evidence="4" key="1">
    <citation type="submission" date="2023-03" db="EMBL/GenBank/DDBJ databases">
        <title>Massive genome expansion in bonnet fungi (Mycena s.s.) driven by repeated elements and novel gene families across ecological guilds.</title>
        <authorList>
            <consortium name="Lawrence Berkeley National Laboratory"/>
            <person name="Harder C.B."/>
            <person name="Miyauchi S."/>
            <person name="Viragh M."/>
            <person name="Kuo A."/>
            <person name="Thoen E."/>
            <person name="Andreopoulos B."/>
            <person name="Lu D."/>
            <person name="Skrede I."/>
            <person name="Drula E."/>
            <person name="Henrissat B."/>
            <person name="Morin E."/>
            <person name="Kohler A."/>
            <person name="Barry K."/>
            <person name="LaButti K."/>
            <person name="Morin E."/>
            <person name="Salamov A."/>
            <person name="Lipzen A."/>
            <person name="Mereny Z."/>
            <person name="Hegedus B."/>
            <person name="Baldrian P."/>
            <person name="Stursova M."/>
            <person name="Weitz H."/>
            <person name="Taylor A."/>
            <person name="Grigoriev I.V."/>
            <person name="Nagy L.G."/>
            <person name="Martin F."/>
            <person name="Kauserud H."/>
        </authorList>
    </citation>
    <scope>NUCLEOTIDE SEQUENCE</scope>
    <source>
        <strain evidence="4">9284</strain>
    </source>
</reference>
<dbReference type="PANTHER" id="PTHR46825:SF15">
    <property type="entry name" value="BETA-LACTAMASE-RELATED DOMAIN-CONTAINING PROTEIN"/>
    <property type="match status" value="1"/>
</dbReference>
<dbReference type="Pfam" id="PF00144">
    <property type="entry name" value="Beta-lactamase"/>
    <property type="match status" value="1"/>
</dbReference>
<feature type="chain" id="PRO_5041980151" evidence="2">
    <location>
        <begin position="19"/>
        <end position="547"/>
    </location>
</feature>
<accession>A0AAD7FKG4</accession>
<feature type="signal peptide" evidence="2">
    <location>
        <begin position="1"/>
        <end position="18"/>
    </location>
</feature>
<sequence length="547" mass="59295">MHLAGFLSFCALPAASLAAALGQQQQPFSVDEEAPILNTGLDAAIREILAEFKSPGGAGVAVARKTAAGTWRLESKGYGNATGAGAKADEHTLFAIGSNSKLFDVLATGLLISNETLSPRISWTSKIASIVPGWKLADPVATSESTIVDIMSHRTGLPRHDLMESLDEQVDDVISRLQYLRPSTGFREQTQYNNHMYTVLSSFPKTLVDTPFEQYVHDNIFVPFGLNSTTYFYADAVATGKLADGFTRQDANVTHDPFDQGTVRVLPFWDQSSNHVISGAGGVISSAHDMAIWLQALLQEGTNQANETVIPASVIQKVATGVTVYTPIARYPELSPVVYGGGQMRGTYRGFEMIEHGGSTPGFKSQIARFPSENFGVAVLTNDEDLGTSIMESIKYRIVDEVLSLHPHINWTARYREKLAAAAPPPSLPRSKNAAPPSVPYTALAGKYDNAGYRSLDFCLFWHNATSGSSCTDISQTFGDLLPTVLDSAVPILIARHDTMVSNHLLLSHYEGDKFNVSALHTFRPRCRGCGRWTGSRPSLKSTVKHG</sequence>
<dbReference type="InterPro" id="IPR001466">
    <property type="entry name" value="Beta-lactam-related"/>
</dbReference>
<evidence type="ECO:0000313" key="4">
    <source>
        <dbReference type="EMBL" id="KAJ7624937.1"/>
    </source>
</evidence>
<protein>
    <submittedName>
        <fullName evidence="4">Beta-lactamase/transpeptidase-like protein</fullName>
    </submittedName>
</protein>
<gene>
    <name evidence="4" type="ORF">FB45DRAFT_89052</name>
</gene>
<evidence type="ECO:0000256" key="2">
    <source>
        <dbReference type="SAM" id="SignalP"/>
    </source>
</evidence>
<proteinExistence type="inferred from homology"/>
<evidence type="ECO:0000313" key="5">
    <source>
        <dbReference type="Proteomes" id="UP001221142"/>
    </source>
</evidence>
<evidence type="ECO:0000256" key="1">
    <source>
        <dbReference type="ARBA" id="ARBA00038215"/>
    </source>
</evidence>
<comment type="similarity">
    <text evidence="1">Belongs to the peptidase S12 family.</text>
</comment>
<evidence type="ECO:0000259" key="3">
    <source>
        <dbReference type="Pfam" id="PF00144"/>
    </source>
</evidence>
<dbReference type="Gene3D" id="3.40.710.10">
    <property type="entry name" value="DD-peptidase/beta-lactamase superfamily"/>
    <property type="match status" value="1"/>
</dbReference>
<dbReference type="AlphaFoldDB" id="A0AAD7FKG4"/>
<dbReference type="PANTHER" id="PTHR46825">
    <property type="entry name" value="D-ALANYL-D-ALANINE-CARBOXYPEPTIDASE/ENDOPEPTIDASE AMPH"/>
    <property type="match status" value="1"/>
</dbReference>
<dbReference type="EMBL" id="JARKIF010000013">
    <property type="protein sequence ID" value="KAJ7624937.1"/>
    <property type="molecule type" value="Genomic_DNA"/>
</dbReference>
<organism evidence="4 5">
    <name type="scientific">Roridomyces roridus</name>
    <dbReference type="NCBI Taxonomy" id="1738132"/>
    <lineage>
        <taxon>Eukaryota</taxon>
        <taxon>Fungi</taxon>
        <taxon>Dikarya</taxon>
        <taxon>Basidiomycota</taxon>
        <taxon>Agaricomycotina</taxon>
        <taxon>Agaricomycetes</taxon>
        <taxon>Agaricomycetidae</taxon>
        <taxon>Agaricales</taxon>
        <taxon>Marasmiineae</taxon>
        <taxon>Mycenaceae</taxon>
        <taxon>Roridomyces</taxon>
    </lineage>
</organism>
<comment type="caution">
    <text evidence="4">The sequence shown here is derived from an EMBL/GenBank/DDBJ whole genome shotgun (WGS) entry which is preliminary data.</text>
</comment>
<name>A0AAD7FKG4_9AGAR</name>
<dbReference type="SUPFAM" id="SSF56601">
    <property type="entry name" value="beta-lactamase/transpeptidase-like"/>
    <property type="match status" value="1"/>
</dbReference>
<dbReference type="Proteomes" id="UP001221142">
    <property type="component" value="Unassembled WGS sequence"/>
</dbReference>
<keyword evidence="2" id="KW-0732">Signal</keyword>
<dbReference type="InterPro" id="IPR050491">
    <property type="entry name" value="AmpC-like"/>
</dbReference>
<keyword evidence="5" id="KW-1185">Reference proteome</keyword>
<feature type="domain" description="Beta-lactamase-related" evidence="3">
    <location>
        <begin position="42"/>
        <end position="385"/>
    </location>
</feature>
<dbReference type="InterPro" id="IPR012338">
    <property type="entry name" value="Beta-lactam/transpept-like"/>
</dbReference>